<feature type="domain" description="L,D-TPase catalytic" evidence="12">
    <location>
        <begin position="147"/>
        <end position="283"/>
    </location>
</feature>
<keyword evidence="5" id="KW-0378">Hydrolase</keyword>
<evidence type="ECO:0000259" key="12">
    <source>
        <dbReference type="PROSITE" id="PS52029"/>
    </source>
</evidence>
<dbReference type="Gene3D" id="3.30.70.1070">
    <property type="entry name" value="Sporulation related repeat"/>
    <property type="match status" value="1"/>
</dbReference>
<dbReference type="GO" id="GO:0071972">
    <property type="term" value="F:peptidoglycan L,D-transpeptidase activity"/>
    <property type="evidence" value="ECO:0007669"/>
    <property type="project" value="TreeGrafter"/>
</dbReference>
<dbReference type="Pfam" id="PF01476">
    <property type="entry name" value="LysM"/>
    <property type="match status" value="1"/>
</dbReference>
<dbReference type="Proteomes" id="UP000005090">
    <property type="component" value="Chromosome"/>
</dbReference>
<dbReference type="AlphaFoldDB" id="H8GHM7"/>
<dbReference type="GO" id="GO:0042834">
    <property type="term" value="F:peptidoglycan binding"/>
    <property type="evidence" value="ECO:0007669"/>
    <property type="project" value="InterPro"/>
</dbReference>
<keyword evidence="8 9" id="KW-0961">Cell wall biogenesis/degradation</keyword>
<keyword evidence="4" id="KW-0808">Transferase</keyword>
<dbReference type="InterPro" id="IPR036779">
    <property type="entry name" value="LysM_dom_sf"/>
</dbReference>
<dbReference type="InterPro" id="IPR018392">
    <property type="entry name" value="LysM"/>
</dbReference>
<evidence type="ECO:0000256" key="6">
    <source>
        <dbReference type="ARBA" id="ARBA00022960"/>
    </source>
</evidence>
<dbReference type="PANTHER" id="PTHR30582:SF24">
    <property type="entry name" value="L,D-TRANSPEPTIDASE ERFK_SRFK-RELATED"/>
    <property type="match status" value="1"/>
</dbReference>
<feature type="active site" description="Nucleophile" evidence="9">
    <location>
        <position position="259"/>
    </location>
</feature>
<dbReference type="Pfam" id="PF05036">
    <property type="entry name" value="SPOR"/>
    <property type="match status" value="1"/>
</dbReference>
<keyword evidence="6 9" id="KW-0133">Cell shape</keyword>
<proteinExistence type="inferred from homology"/>
<feature type="active site" description="Proton donor/acceptor" evidence="9">
    <location>
        <position position="243"/>
    </location>
</feature>
<dbReference type="Gene3D" id="3.10.350.10">
    <property type="entry name" value="LysM domain"/>
    <property type="match status" value="1"/>
</dbReference>
<comment type="similarity">
    <text evidence="2">Belongs to the YkuD family.</text>
</comment>
<dbReference type="InterPro" id="IPR036680">
    <property type="entry name" value="SPOR-like_sf"/>
</dbReference>
<accession>H8GHM7</accession>
<evidence type="ECO:0000256" key="8">
    <source>
        <dbReference type="ARBA" id="ARBA00023316"/>
    </source>
</evidence>
<dbReference type="STRING" id="686340.Metal_3700"/>
<protein>
    <recommendedName>
        <fullName evidence="15">YkuD domain-containing protein</fullName>
    </recommendedName>
</protein>
<name>H8GHM7_METAL</name>
<dbReference type="InterPro" id="IPR007730">
    <property type="entry name" value="SPOR-like_dom"/>
</dbReference>
<evidence type="ECO:0000313" key="13">
    <source>
        <dbReference type="EMBL" id="EIC31345.1"/>
    </source>
</evidence>
<evidence type="ECO:0000256" key="9">
    <source>
        <dbReference type="PROSITE-ProRule" id="PRU01373"/>
    </source>
</evidence>
<keyword evidence="3" id="KW-0328">Glycosyltransferase</keyword>
<sequence length="479" mass="52695">MLKPVLKKMNDLPLEIETDMTPPSPSPCRRAAPILIAVFGSLLSGCQTLPSWFAGESPVVSVPEAGRPKIGTIASHRFGLGPGQEMVGTLAAIDAHPSDTLSDIARHYGLGFNDITIANQGIKPWTPQPGSRVILPLQFIVPDAPRKDIVLNLANMRLFYFSKKEPNTLYTYPVGIGRQGWSSPIGATSIVEKQANPVWHVPPSIQREHAEKGDILPAAVRAGPDNPLGYYAMRLGFPSYLIHGTNKPYGIGMQISHGCIQLYPEDIETLFGKVAVGAKVRIVHQPYLAAWQQDQLYIEAHEPLDKWAAGKTRLKKQFLNKLKSLAAEKQADVDWERVEQVIRRSDGIPAPVLKNSPDLAVLTQQAVQLAHPERLYGQPEIAELKDGDWSMRVATFRTETEAEQLAAMLNHQGPPIPARKVKLNDQYQVIAGPYKNRKEVNKAAKRVLMDFELKAEAIEPGQRPDLAVVSSIGSDSPVN</sequence>
<evidence type="ECO:0000313" key="14">
    <source>
        <dbReference type="Proteomes" id="UP000005090"/>
    </source>
</evidence>
<keyword evidence="7 9" id="KW-0573">Peptidoglycan synthesis</keyword>
<dbReference type="GO" id="GO:0016757">
    <property type="term" value="F:glycosyltransferase activity"/>
    <property type="evidence" value="ECO:0007669"/>
    <property type="project" value="UniProtKB-KW"/>
</dbReference>
<dbReference type="InterPro" id="IPR005490">
    <property type="entry name" value="LD_TPept_cat_dom"/>
</dbReference>
<evidence type="ECO:0000259" key="11">
    <source>
        <dbReference type="PROSITE" id="PS51782"/>
    </source>
</evidence>
<evidence type="ECO:0000256" key="5">
    <source>
        <dbReference type="ARBA" id="ARBA00022801"/>
    </source>
</evidence>
<evidence type="ECO:0000256" key="2">
    <source>
        <dbReference type="ARBA" id="ARBA00005992"/>
    </source>
</evidence>
<dbReference type="SUPFAM" id="SSF141523">
    <property type="entry name" value="L,D-transpeptidase catalytic domain-like"/>
    <property type="match status" value="1"/>
</dbReference>
<dbReference type="GO" id="GO:0008360">
    <property type="term" value="P:regulation of cell shape"/>
    <property type="evidence" value="ECO:0007669"/>
    <property type="project" value="UniProtKB-UniRule"/>
</dbReference>
<dbReference type="EMBL" id="CM001475">
    <property type="protein sequence ID" value="EIC31345.1"/>
    <property type="molecule type" value="Genomic_DNA"/>
</dbReference>
<dbReference type="InterPro" id="IPR050979">
    <property type="entry name" value="LD-transpeptidase"/>
</dbReference>
<feature type="domain" description="LysM" evidence="11">
    <location>
        <begin position="91"/>
        <end position="135"/>
    </location>
</feature>
<dbReference type="PROSITE" id="PS51782">
    <property type="entry name" value="LYSM"/>
    <property type="match status" value="1"/>
</dbReference>
<organism evidence="13 14">
    <name type="scientific">Methylomicrobium album BG8</name>
    <dbReference type="NCBI Taxonomy" id="686340"/>
    <lineage>
        <taxon>Bacteria</taxon>
        <taxon>Pseudomonadati</taxon>
        <taxon>Pseudomonadota</taxon>
        <taxon>Gammaproteobacteria</taxon>
        <taxon>Methylococcales</taxon>
        <taxon>Methylococcaceae</taxon>
        <taxon>Methylomicrobium</taxon>
    </lineage>
</organism>
<evidence type="ECO:0000256" key="4">
    <source>
        <dbReference type="ARBA" id="ARBA00022679"/>
    </source>
</evidence>
<dbReference type="PROSITE" id="PS52029">
    <property type="entry name" value="LD_TPASE"/>
    <property type="match status" value="1"/>
</dbReference>
<dbReference type="PROSITE" id="PS51724">
    <property type="entry name" value="SPOR"/>
    <property type="match status" value="1"/>
</dbReference>
<dbReference type="SUPFAM" id="SSF110997">
    <property type="entry name" value="Sporulation related repeat"/>
    <property type="match status" value="1"/>
</dbReference>
<dbReference type="Gene3D" id="2.40.440.10">
    <property type="entry name" value="L,D-transpeptidase catalytic domain-like"/>
    <property type="match status" value="1"/>
</dbReference>
<dbReference type="InterPro" id="IPR038063">
    <property type="entry name" value="Transpep_catalytic_dom"/>
</dbReference>
<comment type="pathway">
    <text evidence="1 9">Cell wall biogenesis; peptidoglycan biosynthesis.</text>
</comment>
<gene>
    <name evidence="13" type="ORF">Metal_3700</name>
</gene>
<evidence type="ECO:0000256" key="7">
    <source>
        <dbReference type="ARBA" id="ARBA00022984"/>
    </source>
</evidence>
<dbReference type="CDD" id="cd16913">
    <property type="entry name" value="YkuD_like"/>
    <property type="match status" value="1"/>
</dbReference>
<keyword evidence="14" id="KW-1185">Reference proteome</keyword>
<evidence type="ECO:0000256" key="1">
    <source>
        <dbReference type="ARBA" id="ARBA00004752"/>
    </source>
</evidence>
<dbReference type="GO" id="GO:0071555">
    <property type="term" value="P:cell wall organization"/>
    <property type="evidence" value="ECO:0007669"/>
    <property type="project" value="UniProtKB-UniRule"/>
</dbReference>
<dbReference type="eggNOG" id="COG1376">
    <property type="taxonomic scope" value="Bacteria"/>
</dbReference>
<dbReference type="HOGENOM" id="CLU_046834_1_1_6"/>
<dbReference type="GO" id="GO:0005576">
    <property type="term" value="C:extracellular region"/>
    <property type="evidence" value="ECO:0007669"/>
    <property type="project" value="TreeGrafter"/>
</dbReference>
<reference evidence="13 14" key="1">
    <citation type="journal article" date="2013" name="Genome Announc.">
        <title>Genome Sequence of the Obligate Gammaproteobacterial Methanotroph Methylomicrobium album Strain BG8.</title>
        <authorList>
            <person name="Kits K.D."/>
            <person name="Kalyuzhnaya M.G."/>
            <person name="Klotz M.G."/>
            <person name="Jetten M.S."/>
            <person name="Op den Camp H.J."/>
            <person name="Vuilleumier S."/>
            <person name="Bringel F."/>
            <person name="Dispirito A.A."/>
            <person name="Murrell J.C."/>
            <person name="Bruce D."/>
            <person name="Cheng J.F."/>
            <person name="Copeland A."/>
            <person name="Goodwin L."/>
            <person name="Hauser L."/>
            <person name="Lajus A."/>
            <person name="Land M.L."/>
            <person name="Lapidus A."/>
            <person name="Lucas S."/>
            <person name="Medigue C."/>
            <person name="Pitluck S."/>
            <person name="Woyke T."/>
            <person name="Zeytun A."/>
            <person name="Stein L.Y."/>
        </authorList>
    </citation>
    <scope>NUCLEOTIDE SEQUENCE [LARGE SCALE GENOMIC DNA]</scope>
    <source>
        <strain evidence="13 14">BG8</strain>
    </source>
</reference>
<evidence type="ECO:0000259" key="10">
    <source>
        <dbReference type="PROSITE" id="PS51724"/>
    </source>
</evidence>
<evidence type="ECO:0000256" key="3">
    <source>
        <dbReference type="ARBA" id="ARBA00022676"/>
    </source>
</evidence>
<dbReference type="GO" id="GO:0018104">
    <property type="term" value="P:peptidoglycan-protein cross-linking"/>
    <property type="evidence" value="ECO:0007669"/>
    <property type="project" value="TreeGrafter"/>
</dbReference>
<dbReference type="UniPathway" id="UPA00219"/>
<dbReference type="CDD" id="cd00118">
    <property type="entry name" value="LysM"/>
    <property type="match status" value="1"/>
</dbReference>
<evidence type="ECO:0008006" key="15">
    <source>
        <dbReference type="Google" id="ProtNLM"/>
    </source>
</evidence>
<dbReference type="PANTHER" id="PTHR30582">
    <property type="entry name" value="L,D-TRANSPEPTIDASE"/>
    <property type="match status" value="1"/>
</dbReference>
<feature type="domain" description="SPOR" evidence="10">
    <location>
        <begin position="383"/>
        <end position="460"/>
    </location>
</feature>
<dbReference type="Pfam" id="PF03734">
    <property type="entry name" value="YkuD"/>
    <property type="match status" value="1"/>
</dbReference>